<sequence length="167" mass="18595">MINSATNIILWNANGLSQHKHELHNFLIQNNIHVACITETHLTKTIKLKLSGYSIYRADHPDGTTHAGSAIIIATNLVHNLHSINPQTNLQSVSIQIFLNHVPLTLTSVYCSLSQKITTQDLAQLFISLGNNFIVAGDFNSKHPVWGCRSTSPRGKILHKTITDQKW</sequence>
<dbReference type="InterPro" id="IPR005135">
    <property type="entry name" value="Endo/exonuclease/phosphatase"/>
</dbReference>
<feature type="domain" description="Endonuclease/exonuclease/phosphatase" evidence="1">
    <location>
        <begin position="11"/>
        <end position="157"/>
    </location>
</feature>
<organism evidence="2">
    <name type="scientific">Sipha flava</name>
    <name type="common">yellow sugarcane aphid</name>
    <dbReference type="NCBI Taxonomy" id="143950"/>
    <lineage>
        <taxon>Eukaryota</taxon>
        <taxon>Metazoa</taxon>
        <taxon>Ecdysozoa</taxon>
        <taxon>Arthropoda</taxon>
        <taxon>Hexapoda</taxon>
        <taxon>Insecta</taxon>
        <taxon>Pterygota</taxon>
        <taxon>Neoptera</taxon>
        <taxon>Paraneoptera</taxon>
        <taxon>Hemiptera</taxon>
        <taxon>Sternorrhyncha</taxon>
        <taxon>Aphidomorpha</taxon>
        <taxon>Aphidoidea</taxon>
        <taxon>Aphididae</taxon>
        <taxon>Sipha</taxon>
    </lineage>
</organism>
<dbReference type="EMBL" id="GGMS01017292">
    <property type="protein sequence ID" value="MBY86495.1"/>
    <property type="molecule type" value="Transcribed_RNA"/>
</dbReference>
<dbReference type="InterPro" id="IPR036691">
    <property type="entry name" value="Endo/exonu/phosph_ase_sf"/>
</dbReference>
<proteinExistence type="predicted"/>
<evidence type="ECO:0000259" key="1">
    <source>
        <dbReference type="Pfam" id="PF03372"/>
    </source>
</evidence>
<keyword evidence="2" id="KW-0695">RNA-directed DNA polymerase</keyword>
<dbReference type="Gene3D" id="3.60.10.10">
    <property type="entry name" value="Endonuclease/exonuclease/phosphatase"/>
    <property type="match status" value="1"/>
</dbReference>
<protein>
    <submittedName>
        <fullName evidence="2">RNA-directed DNA polymerase from mobile element jockey</fullName>
    </submittedName>
</protein>
<accession>A0A2S2R936</accession>
<dbReference type="PANTHER" id="PTHR33273">
    <property type="entry name" value="DOMAIN-CONTAINING PROTEIN, PUTATIVE-RELATED"/>
    <property type="match status" value="1"/>
</dbReference>
<keyword evidence="2" id="KW-0808">Transferase</keyword>
<reference evidence="2" key="1">
    <citation type="submission" date="2018-04" db="EMBL/GenBank/DDBJ databases">
        <title>Transcriptome assembly of Sipha flava.</title>
        <authorList>
            <person name="Scully E.D."/>
            <person name="Geib S.M."/>
            <person name="Palmer N.A."/>
            <person name="Koch K."/>
            <person name="Bradshaw J."/>
            <person name="Heng-Moss T."/>
            <person name="Sarath G."/>
        </authorList>
    </citation>
    <scope>NUCLEOTIDE SEQUENCE</scope>
</reference>
<keyword evidence="2" id="KW-0548">Nucleotidyltransferase</keyword>
<dbReference type="GO" id="GO:0003964">
    <property type="term" value="F:RNA-directed DNA polymerase activity"/>
    <property type="evidence" value="ECO:0007669"/>
    <property type="project" value="UniProtKB-KW"/>
</dbReference>
<gene>
    <name evidence="2" type="primary">pol_134</name>
    <name evidence="2" type="ORF">g.154314</name>
</gene>
<evidence type="ECO:0000313" key="2">
    <source>
        <dbReference type="EMBL" id="MBY86495.1"/>
    </source>
</evidence>
<dbReference type="Pfam" id="PF03372">
    <property type="entry name" value="Exo_endo_phos"/>
    <property type="match status" value="1"/>
</dbReference>
<name>A0A2S2R936_9HEMI</name>
<dbReference type="PANTHER" id="PTHR33273:SF4">
    <property type="entry name" value="ENDONUCLEASE_EXONUCLEASE_PHOSPHATASE DOMAIN-CONTAINING PROTEIN"/>
    <property type="match status" value="1"/>
</dbReference>
<dbReference type="AlphaFoldDB" id="A0A2S2R936"/>
<dbReference type="SUPFAM" id="SSF56219">
    <property type="entry name" value="DNase I-like"/>
    <property type="match status" value="1"/>
</dbReference>